<reference evidence="1 2" key="1">
    <citation type="submission" date="2024-01" db="EMBL/GenBank/DDBJ databases">
        <title>Genome assemblies of Stephania.</title>
        <authorList>
            <person name="Yang L."/>
        </authorList>
    </citation>
    <scope>NUCLEOTIDE SEQUENCE [LARGE SCALE GENOMIC DNA]</scope>
    <source>
        <strain evidence="1">JXDWG</strain>
        <tissue evidence="1">Leaf</tissue>
    </source>
</reference>
<dbReference type="AlphaFoldDB" id="A0AAP0E276"/>
<proteinExistence type="predicted"/>
<comment type="caution">
    <text evidence="1">The sequence shown here is derived from an EMBL/GenBank/DDBJ whole genome shotgun (WGS) entry which is preliminary data.</text>
</comment>
<evidence type="ECO:0000313" key="2">
    <source>
        <dbReference type="Proteomes" id="UP001419268"/>
    </source>
</evidence>
<sequence>MQISREEGQRHKTSDSAEAVATAATAVVIAAVEVVGPQSPGEPHHHHHHHDGTETVVQVVSLIKRNWRIGGKWRLVSNVVPTIWDIFLLNPSLRAADISIRSDDVGVREMTTDATRASHLADDKVGQTKWDLTK</sequence>
<dbReference type="EMBL" id="JBBNAG010000013">
    <property type="protein sequence ID" value="KAK9083613.1"/>
    <property type="molecule type" value="Genomic_DNA"/>
</dbReference>
<organism evidence="1 2">
    <name type="scientific">Stephania cephalantha</name>
    <dbReference type="NCBI Taxonomy" id="152367"/>
    <lineage>
        <taxon>Eukaryota</taxon>
        <taxon>Viridiplantae</taxon>
        <taxon>Streptophyta</taxon>
        <taxon>Embryophyta</taxon>
        <taxon>Tracheophyta</taxon>
        <taxon>Spermatophyta</taxon>
        <taxon>Magnoliopsida</taxon>
        <taxon>Ranunculales</taxon>
        <taxon>Menispermaceae</taxon>
        <taxon>Menispermoideae</taxon>
        <taxon>Cissampelideae</taxon>
        <taxon>Stephania</taxon>
    </lineage>
</organism>
<evidence type="ECO:0000313" key="1">
    <source>
        <dbReference type="EMBL" id="KAK9083613.1"/>
    </source>
</evidence>
<protein>
    <submittedName>
        <fullName evidence="1">Uncharacterized protein</fullName>
    </submittedName>
</protein>
<dbReference type="Proteomes" id="UP001419268">
    <property type="component" value="Unassembled WGS sequence"/>
</dbReference>
<name>A0AAP0E276_9MAGN</name>
<gene>
    <name evidence="1" type="ORF">Scep_030084</name>
</gene>
<keyword evidence="2" id="KW-1185">Reference proteome</keyword>
<accession>A0AAP0E276</accession>